<dbReference type="AlphaFoldDB" id="A0A4D6WRV5"/>
<accession>A0A4D6WRV5</accession>
<evidence type="ECO:0000256" key="1">
    <source>
        <dbReference type="SAM" id="Phobius"/>
    </source>
</evidence>
<keyword evidence="1" id="KW-0812">Transmembrane</keyword>
<feature type="transmembrane region" description="Helical" evidence="1">
    <location>
        <begin position="99"/>
        <end position="120"/>
    </location>
</feature>
<reference evidence="2" key="1">
    <citation type="journal article" date="2019" name="Mol. Phylogenet. Evol.">
        <title>Morphological evolution and classification of the red algal order Ceramiales inferred using plastid phylogenomics.</title>
        <authorList>
            <person name="Diaz-Tapia P."/>
            <person name="Pasella M.M."/>
            <person name="Verbruggen H."/>
            <person name="Maggs C.A."/>
        </authorList>
    </citation>
    <scope>NUCLEOTIDE SEQUENCE</scope>
    <source>
        <strain evidence="2">HV6547_1</strain>
    </source>
</reference>
<sequence>MIHTNYNIKIQHLLICLEVLNINDWKSKNIKRNNSFLNYKCFDQNIYSLIFSIYSIKKNNYTYKLIKLILNKDELLDKYIKKFKYLHNKKFKYYHINNLYEAFNLTYIAIINLYIIYKIIDSDYISYINYYLLV</sequence>
<keyword evidence="1" id="KW-0472">Membrane</keyword>
<gene>
    <name evidence="2" type="primary">orf134</name>
</gene>
<reference evidence="2" key="2">
    <citation type="submission" date="2019-04" db="EMBL/GenBank/DDBJ databases">
        <authorList>
            <person name="Pasella M."/>
        </authorList>
    </citation>
    <scope>NUCLEOTIDE SEQUENCE</scope>
    <source>
        <strain evidence="2">HV6547_1</strain>
    </source>
</reference>
<protein>
    <submittedName>
        <fullName evidence="2">Uncharacterized protein</fullName>
    </submittedName>
</protein>
<geneLocation type="plastid" evidence="2"/>
<name>A0A4D6WRV5_9FLOR</name>
<organism evidence="2">
    <name type="scientific">Centroceras clavulatum</name>
    <dbReference type="NCBI Taxonomy" id="159503"/>
    <lineage>
        <taxon>Eukaryota</taxon>
        <taxon>Rhodophyta</taxon>
        <taxon>Florideophyceae</taxon>
        <taxon>Rhodymeniophycidae</taxon>
        <taxon>Ceramiales</taxon>
        <taxon>Ceramiaceae</taxon>
        <taxon>Centroceras</taxon>
    </lineage>
</organism>
<keyword evidence="1" id="KW-1133">Transmembrane helix</keyword>
<dbReference type="EMBL" id="MK814617">
    <property type="protein sequence ID" value="QCI05120.1"/>
    <property type="molecule type" value="Genomic_DNA"/>
</dbReference>
<evidence type="ECO:0000313" key="2">
    <source>
        <dbReference type="EMBL" id="QCI05120.1"/>
    </source>
</evidence>
<keyword evidence="2" id="KW-0934">Plastid</keyword>
<proteinExistence type="predicted"/>